<dbReference type="Pfam" id="PF14520">
    <property type="entry name" value="HHH_5"/>
    <property type="match status" value="1"/>
</dbReference>
<reference evidence="1 2" key="1">
    <citation type="submission" date="2023-12" db="EMBL/GenBank/DDBJ databases">
        <title>A high-quality genome assembly for Dillenia turbinata (Dilleniales).</title>
        <authorList>
            <person name="Chanderbali A."/>
        </authorList>
    </citation>
    <scope>NUCLEOTIDE SEQUENCE [LARGE SCALE GENOMIC DNA]</scope>
    <source>
        <strain evidence="1">LSX21</strain>
        <tissue evidence="1">Leaf</tissue>
    </source>
</reference>
<dbReference type="PANTHER" id="PTHR37394:SF1">
    <property type="entry name" value="PROTEIN PARTING DANCERS"/>
    <property type="match status" value="1"/>
</dbReference>
<dbReference type="InterPro" id="IPR010994">
    <property type="entry name" value="RuvA_2-like"/>
</dbReference>
<proteinExistence type="predicted"/>
<accession>A0AAN8VY43</accession>
<dbReference type="SUPFAM" id="SSF47781">
    <property type="entry name" value="RuvA domain 2-like"/>
    <property type="match status" value="1"/>
</dbReference>
<evidence type="ECO:0000313" key="2">
    <source>
        <dbReference type="Proteomes" id="UP001370490"/>
    </source>
</evidence>
<dbReference type="AlphaFoldDB" id="A0AAN8VY43"/>
<evidence type="ECO:0000313" key="1">
    <source>
        <dbReference type="EMBL" id="KAK6937946.1"/>
    </source>
</evidence>
<keyword evidence="2" id="KW-1185">Reference proteome</keyword>
<dbReference type="GO" id="GO:0000712">
    <property type="term" value="P:resolution of meiotic recombination intermediates"/>
    <property type="evidence" value="ECO:0007669"/>
    <property type="project" value="InterPro"/>
</dbReference>
<protein>
    <recommendedName>
        <fullName evidence="3">Protein PARTING DANCERS</fullName>
    </recommendedName>
</protein>
<name>A0AAN8VY43_9MAGN</name>
<dbReference type="Gene3D" id="1.10.150.20">
    <property type="entry name" value="5' to 3' exonuclease, C-terminal subdomain"/>
    <property type="match status" value="1"/>
</dbReference>
<dbReference type="PANTHER" id="PTHR37394">
    <property type="entry name" value="PROTEIN PARTING DANCERS"/>
    <property type="match status" value="1"/>
</dbReference>
<dbReference type="Proteomes" id="UP001370490">
    <property type="component" value="Unassembled WGS sequence"/>
</dbReference>
<comment type="caution">
    <text evidence="1">The sequence shown here is derived from an EMBL/GenBank/DDBJ whole genome shotgun (WGS) entry which is preliminary data.</text>
</comment>
<organism evidence="1 2">
    <name type="scientific">Dillenia turbinata</name>
    <dbReference type="NCBI Taxonomy" id="194707"/>
    <lineage>
        <taxon>Eukaryota</taxon>
        <taxon>Viridiplantae</taxon>
        <taxon>Streptophyta</taxon>
        <taxon>Embryophyta</taxon>
        <taxon>Tracheophyta</taxon>
        <taxon>Spermatophyta</taxon>
        <taxon>Magnoliopsida</taxon>
        <taxon>eudicotyledons</taxon>
        <taxon>Gunneridae</taxon>
        <taxon>Pentapetalae</taxon>
        <taxon>Dilleniales</taxon>
        <taxon>Dilleniaceae</taxon>
        <taxon>Dillenia</taxon>
    </lineage>
</organism>
<evidence type="ECO:0008006" key="3">
    <source>
        <dbReference type="Google" id="ProtNLM"/>
    </source>
</evidence>
<sequence length="244" mass="27639">MDDFSKGRNVKLTFVYRAGLGGVCLMSTKWRDQHPPSVINFISSFLGSNSFRLHIVQIAPDFIFNCGGLSMAFVFITNWDVNNSAFILNRVRNLKGQFANFYVVVSLPARDQNDSFVRFYFKYTMEVGRPTFMPVQDIEMGFEKIVKIAIARGVGKKQGLPSRMKSEKEQSVQMMDHFLKVITSIPGIDNHDAYALNQAIGSIEAIARSSKEYILESTDLSADKAETISKFFRDPKFFLSPKIN</sequence>
<gene>
    <name evidence="1" type="ORF">RJ641_031454</name>
</gene>
<dbReference type="EMBL" id="JBAMMX010000006">
    <property type="protein sequence ID" value="KAK6937946.1"/>
    <property type="molecule type" value="Genomic_DNA"/>
</dbReference>
<dbReference type="InterPro" id="IPR039172">
    <property type="entry name" value="PTD"/>
</dbReference>